<evidence type="ECO:0008006" key="4">
    <source>
        <dbReference type="Google" id="ProtNLM"/>
    </source>
</evidence>
<dbReference type="Proteomes" id="UP000824179">
    <property type="component" value="Unassembled WGS sequence"/>
</dbReference>
<protein>
    <recommendedName>
        <fullName evidence="4">YwaF family protein</fullName>
    </recommendedName>
</protein>
<dbReference type="EMBL" id="DVHB01000007">
    <property type="protein sequence ID" value="HIR38821.1"/>
    <property type="molecule type" value="Genomic_DNA"/>
</dbReference>
<feature type="transmembrane region" description="Helical" evidence="1">
    <location>
        <begin position="69"/>
        <end position="91"/>
    </location>
</feature>
<feature type="transmembrane region" description="Helical" evidence="1">
    <location>
        <begin position="12"/>
        <end position="31"/>
    </location>
</feature>
<accession>A0A9D1DAG0</accession>
<organism evidence="2 3">
    <name type="scientific">Candidatus Coproplasma stercoripullorum</name>
    <dbReference type="NCBI Taxonomy" id="2840751"/>
    <lineage>
        <taxon>Bacteria</taxon>
        <taxon>Bacillati</taxon>
        <taxon>Bacillota</taxon>
        <taxon>Clostridia</taxon>
        <taxon>Eubacteriales</taxon>
        <taxon>Candidatus Coproplasma</taxon>
    </lineage>
</organism>
<name>A0A9D1DAG0_9FIRM</name>
<feature type="transmembrane region" description="Helical" evidence="1">
    <location>
        <begin position="100"/>
        <end position="119"/>
    </location>
</feature>
<feature type="transmembrane region" description="Helical" evidence="1">
    <location>
        <begin position="241"/>
        <end position="261"/>
    </location>
</feature>
<dbReference type="Pfam" id="PF14808">
    <property type="entry name" value="TMEM164"/>
    <property type="match status" value="1"/>
</dbReference>
<evidence type="ECO:0000313" key="2">
    <source>
        <dbReference type="EMBL" id="HIR38821.1"/>
    </source>
</evidence>
<keyword evidence="1" id="KW-0812">Transmembrane</keyword>
<keyword evidence="1" id="KW-0472">Membrane</keyword>
<reference evidence="2" key="2">
    <citation type="journal article" date="2021" name="PeerJ">
        <title>Extensive microbial diversity within the chicken gut microbiome revealed by metagenomics and culture.</title>
        <authorList>
            <person name="Gilroy R."/>
            <person name="Ravi A."/>
            <person name="Getino M."/>
            <person name="Pursley I."/>
            <person name="Horton D.L."/>
            <person name="Alikhan N.F."/>
            <person name="Baker D."/>
            <person name="Gharbi K."/>
            <person name="Hall N."/>
            <person name="Watson M."/>
            <person name="Adriaenssens E.M."/>
            <person name="Foster-Nyarko E."/>
            <person name="Jarju S."/>
            <person name="Secka A."/>
            <person name="Antonio M."/>
            <person name="Oren A."/>
            <person name="Chaudhuri R.R."/>
            <person name="La Ragione R."/>
            <person name="Hildebrand F."/>
            <person name="Pallen M.J."/>
        </authorList>
    </citation>
    <scope>NUCLEOTIDE SEQUENCE</scope>
    <source>
        <strain evidence="2">ChiW25-3613</strain>
    </source>
</reference>
<evidence type="ECO:0000256" key="1">
    <source>
        <dbReference type="SAM" id="Phobius"/>
    </source>
</evidence>
<feature type="transmembrane region" description="Helical" evidence="1">
    <location>
        <begin position="38"/>
        <end position="57"/>
    </location>
</feature>
<dbReference type="AlphaFoldDB" id="A0A9D1DAG0"/>
<feature type="transmembrane region" description="Helical" evidence="1">
    <location>
        <begin position="161"/>
        <end position="185"/>
    </location>
</feature>
<proteinExistence type="predicted"/>
<keyword evidence="1" id="KW-1133">Transmembrane helix</keyword>
<comment type="caution">
    <text evidence="2">The sequence shown here is derived from an EMBL/GenBank/DDBJ whole genome shotgun (WGS) entry which is preliminary data.</text>
</comment>
<reference evidence="2" key="1">
    <citation type="submission" date="2020-10" db="EMBL/GenBank/DDBJ databases">
        <authorList>
            <person name="Gilroy R."/>
        </authorList>
    </citation>
    <scope>NUCLEOTIDE SEQUENCE</scope>
    <source>
        <strain evidence="2">ChiW25-3613</strain>
    </source>
</reference>
<gene>
    <name evidence="2" type="ORF">IAB90_00405</name>
</gene>
<sequence>MTVDFTNPYYYMYPLLGAAIFLLLYFVLRYMSARVQDIVLFTLLAVNFALHFLKMLFPPYNTEGEFGYYIQTVTPENVCAISTMIFPFIYLSKSGIMRDYMFYIGVISGIGASWIPMSIDEAGVFSFDTVRYYFCHTVLWAVPLLMVLFSRHKLDYRRIIFVPLIYILNLAVIVCNEVILVALGLEKETEVISNGNGGMAFKPFYSMEGTAVLDFILAFVPSWFKPAADGTGEYAPVLWQLFPAVILGCPLGFIMCLYWELRHFWSDFKRLCAFIARPFLKYRFARGKIKFLGAERFKVRGRRACGR</sequence>
<evidence type="ECO:0000313" key="3">
    <source>
        <dbReference type="Proteomes" id="UP000824179"/>
    </source>
</evidence>
<feature type="transmembrane region" description="Helical" evidence="1">
    <location>
        <begin position="131"/>
        <end position="149"/>
    </location>
</feature>